<sequence length="118" mass="12984">MEAAMALEKNLNKALLDLQALGSAHSDPHLCDFLENHFLEEEHPAPMTIQTWGPTQTTELGPSLNQTLCIHVLRDPLGTDFRDPIPLPTDCTLGKTRTYTPHLSAPQGIQPPPAQEQP</sequence>
<evidence type="ECO:0000256" key="2">
    <source>
        <dbReference type="ARBA" id="ARBA00044942"/>
    </source>
</evidence>
<proteinExistence type="predicted"/>
<comment type="function">
    <text evidence="3">Stores iron in a soluble, non-toxic, readily available form. Important for iron homeostasis. Iron is taken up in the ferrous form and deposited as ferric hydroxides after oxidation. Also plays a role in delivery of iron to cells. Mediates iron uptake in capsule cells of the developing kidney. Delivery to lysosomes by the cargo receptor NCOA4 for autophagic degradation and release or iron.</text>
</comment>
<dbReference type="Proteomes" id="UP000551758">
    <property type="component" value="Unassembled WGS sequence"/>
</dbReference>
<dbReference type="SUPFAM" id="SSF47240">
    <property type="entry name" value="Ferritin-like"/>
    <property type="match status" value="1"/>
</dbReference>
<comment type="subunit">
    <text evidence="4">Oligomer of 24 subunits. There are two types of subunits: L (light) chain and H (heavy) chain. The major chain can be light or heavy, depending on the species and tissue type. The functional molecule forms a roughly spherical shell with a diameter of 12 nm and contains a central cavity into which the insoluble mineral iron core is deposited. Interacts with NCOA4.</text>
</comment>
<evidence type="ECO:0000256" key="4">
    <source>
        <dbReference type="ARBA" id="ARBA00047045"/>
    </source>
</evidence>
<keyword evidence="5" id="KW-0479">Metal-binding</keyword>
<organism evidence="7 8">
    <name type="scientific">Diceros bicornis minor</name>
    <name type="common">South-central black rhinoceros</name>
    <dbReference type="NCBI Taxonomy" id="77932"/>
    <lineage>
        <taxon>Eukaryota</taxon>
        <taxon>Metazoa</taxon>
        <taxon>Chordata</taxon>
        <taxon>Craniata</taxon>
        <taxon>Vertebrata</taxon>
        <taxon>Euteleostomi</taxon>
        <taxon>Mammalia</taxon>
        <taxon>Eutheria</taxon>
        <taxon>Laurasiatheria</taxon>
        <taxon>Perissodactyla</taxon>
        <taxon>Rhinocerotidae</taxon>
        <taxon>Diceros</taxon>
    </lineage>
</organism>
<keyword evidence="5" id="KW-0408">Iron</keyword>
<dbReference type="GO" id="GO:0006879">
    <property type="term" value="P:intracellular iron ion homeostasis"/>
    <property type="evidence" value="ECO:0007669"/>
    <property type="project" value="InterPro"/>
</dbReference>
<dbReference type="InterPro" id="IPR012347">
    <property type="entry name" value="Ferritin-like"/>
</dbReference>
<evidence type="ECO:0000256" key="1">
    <source>
        <dbReference type="ARBA" id="ARBA00040044"/>
    </source>
</evidence>
<dbReference type="PANTHER" id="PTHR11431">
    <property type="entry name" value="FERRITIN"/>
    <property type="match status" value="1"/>
</dbReference>
<dbReference type="InterPro" id="IPR009078">
    <property type="entry name" value="Ferritin-like_SF"/>
</dbReference>
<keyword evidence="8" id="KW-1185">Reference proteome</keyword>
<evidence type="ECO:0000256" key="3">
    <source>
        <dbReference type="ARBA" id="ARBA00045578"/>
    </source>
</evidence>
<dbReference type="GO" id="GO:0006826">
    <property type="term" value="P:iron ion transport"/>
    <property type="evidence" value="ECO:0007669"/>
    <property type="project" value="InterPro"/>
</dbReference>
<comment type="subcellular location">
    <subcellularLocation>
        <location evidence="2">Autolysosome</location>
    </subcellularLocation>
</comment>
<dbReference type="PANTHER" id="PTHR11431:SF47">
    <property type="entry name" value="FERRITIN LIGHT CHAIN"/>
    <property type="match status" value="1"/>
</dbReference>
<gene>
    <name evidence="7" type="ORF">HPG69_002911</name>
</gene>
<evidence type="ECO:0000313" key="7">
    <source>
        <dbReference type="EMBL" id="KAF5918269.1"/>
    </source>
</evidence>
<dbReference type="InterPro" id="IPR001519">
    <property type="entry name" value="Ferritin"/>
</dbReference>
<dbReference type="AlphaFoldDB" id="A0A7J7ER70"/>
<protein>
    <recommendedName>
        <fullName evidence="1">Ferritin light chain</fullName>
    </recommendedName>
</protein>
<evidence type="ECO:0000256" key="5">
    <source>
        <dbReference type="PIRSR" id="PIRSR601519-1"/>
    </source>
</evidence>
<comment type="caution">
    <text evidence="7">The sequence shown here is derived from an EMBL/GenBank/DDBJ whole genome shotgun (WGS) entry which is preliminary data.</text>
</comment>
<dbReference type="GO" id="GO:0008198">
    <property type="term" value="F:ferrous iron binding"/>
    <property type="evidence" value="ECO:0007669"/>
    <property type="project" value="TreeGrafter"/>
</dbReference>
<accession>A0A7J7ER70</accession>
<reference evidence="7 8" key="1">
    <citation type="journal article" date="2020" name="Mol. Biol. Evol.">
        <title>Interspecific Gene Flow and the Evolution of Specialization in Black and White Rhinoceros.</title>
        <authorList>
            <person name="Moodley Y."/>
            <person name="Westbury M.V."/>
            <person name="Russo I.M."/>
            <person name="Gopalakrishnan S."/>
            <person name="Rakotoarivelo A."/>
            <person name="Olsen R.A."/>
            <person name="Prost S."/>
            <person name="Tunstall T."/>
            <person name="Ryder O.A."/>
            <person name="Dalen L."/>
            <person name="Bruford M.W."/>
        </authorList>
    </citation>
    <scope>NUCLEOTIDE SEQUENCE [LARGE SCALE GENOMIC DNA]</scope>
    <source>
        <strain evidence="7">SBR-YM</strain>
        <tissue evidence="7">Skin</tissue>
    </source>
</reference>
<evidence type="ECO:0000313" key="8">
    <source>
        <dbReference type="Proteomes" id="UP000551758"/>
    </source>
</evidence>
<name>A0A7J7ER70_DICBM</name>
<dbReference type="GO" id="GO:0008199">
    <property type="term" value="F:ferric iron binding"/>
    <property type="evidence" value="ECO:0007669"/>
    <property type="project" value="InterPro"/>
</dbReference>
<dbReference type="GO" id="GO:0044754">
    <property type="term" value="C:autolysosome"/>
    <property type="evidence" value="ECO:0007669"/>
    <property type="project" value="UniProtKB-SubCell"/>
</dbReference>
<evidence type="ECO:0000256" key="6">
    <source>
        <dbReference type="SAM" id="MobiDB-lite"/>
    </source>
</evidence>
<dbReference type="Gene3D" id="1.20.1260.10">
    <property type="match status" value="1"/>
</dbReference>
<feature type="binding site" evidence="5">
    <location>
        <position position="8"/>
    </location>
    <ligand>
        <name>Fe cation</name>
        <dbReference type="ChEBI" id="CHEBI:24875"/>
        <label>1</label>
    </ligand>
</feature>
<feature type="compositionally biased region" description="Pro residues" evidence="6">
    <location>
        <begin position="109"/>
        <end position="118"/>
    </location>
</feature>
<feature type="region of interest" description="Disordered" evidence="6">
    <location>
        <begin position="92"/>
        <end position="118"/>
    </location>
</feature>
<dbReference type="EMBL" id="JACDTQ010002466">
    <property type="protein sequence ID" value="KAF5918269.1"/>
    <property type="molecule type" value="Genomic_DNA"/>
</dbReference>